<dbReference type="GO" id="GO:0005524">
    <property type="term" value="F:ATP binding"/>
    <property type="evidence" value="ECO:0007669"/>
    <property type="project" value="UniProtKB-KW"/>
</dbReference>
<dbReference type="AlphaFoldDB" id="A0A8H6HDQ1"/>
<accession>A0A8H6HDQ1</accession>
<dbReference type="InterPro" id="IPR011009">
    <property type="entry name" value="Kinase-like_dom_sf"/>
</dbReference>
<dbReference type="PROSITE" id="PS50011">
    <property type="entry name" value="PROTEIN_KINASE_DOM"/>
    <property type="match status" value="1"/>
</dbReference>
<evidence type="ECO:0000256" key="2">
    <source>
        <dbReference type="ARBA" id="ARBA00022679"/>
    </source>
</evidence>
<comment type="caution">
    <text evidence="7">The sequence shown here is derived from an EMBL/GenBank/DDBJ whole genome shotgun (WGS) entry which is preliminary data.</text>
</comment>
<evidence type="ECO:0000313" key="7">
    <source>
        <dbReference type="EMBL" id="KAF6744989.1"/>
    </source>
</evidence>
<dbReference type="PANTHER" id="PTHR45646:SF11">
    <property type="entry name" value="SERINE_THREONINE-PROTEIN KINASE DOA"/>
    <property type="match status" value="1"/>
</dbReference>
<evidence type="ECO:0000256" key="4">
    <source>
        <dbReference type="ARBA" id="ARBA00022777"/>
    </source>
</evidence>
<dbReference type="GO" id="GO:0004674">
    <property type="term" value="F:protein serine/threonine kinase activity"/>
    <property type="evidence" value="ECO:0007669"/>
    <property type="project" value="UniProtKB-KW"/>
</dbReference>
<dbReference type="Gene3D" id="1.10.510.10">
    <property type="entry name" value="Transferase(Phosphotransferase) domain 1"/>
    <property type="match status" value="1"/>
</dbReference>
<evidence type="ECO:0000256" key="3">
    <source>
        <dbReference type="ARBA" id="ARBA00022741"/>
    </source>
</evidence>
<evidence type="ECO:0000313" key="8">
    <source>
        <dbReference type="Proteomes" id="UP000521943"/>
    </source>
</evidence>
<gene>
    <name evidence="7" type="ORF">DFP72DRAFT_1077889</name>
</gene>
<reference evidence="7 8" key="1">
    <citation type="submission" date="2020-07" db="EMBL/GenBank/DDBJ databases">
        <title>Comparative genomics of pyrophilous fungi reveals a link between fire events and developmental genes.</title>
        <authorList>
            <consortium name="DOE Joint Genome Institute"/>
            <person name="Steindorff A.S."/>
            <person name="Carver A."/>
            <person name="Calhoun S."/>
            <person name="Stillman K."/>
            <person name="Liu H."/>
            <person name="Lipzen A."/>
            <person name="Pangilinan J."/>
            <person name="Labutti K."/>
            <person name="Bruns T.D."/>
            <person name="Grigoriev I.V."/>
        </authorList>
    </citation>
    <scope>NUCLEOTIDE SEQUENCE [LARGE SCALE GENOMIC DNA]</scope>
    <source>
        <strain evidence="7 8">CBS 144469</strain>
    </source>
</reference>
<keyword evidence="4 7" id="KW-0418">Kinase</keyword>
<evidence type="ECO:0000256" key="1">
    <source>
        <dbReference type="ARBA" id="ARBA00022527"/>
    </source>
</evidence>
<proteinExistence type="predicted"/>
<keyword evidence="8" id="KW-1185">Reference proteome</keyword>
<evidence type="ECO:0000256" key="5">
    <source>
        <dbReference type="ARBA" id="ARBA00022840"/>
    </source>
</evidence>
<keyword evidence="2" id="KW-0808">Transferase</keyword>
<keyword evidence="3" id="KW-0547">Nucleotide-binding</keyword>
<keyword evidence="1" id="KW-0723">Serine/threonine-protein kinase</keyword>
<dbReference type="Pfam" id="PF00069">
    <property type="entry name" value="Pkinase"/>
    <property type="match status" value="1"/>
</dbReference>
<dbReference type="GO" id="GO:0005634">
    <property type="term" value="C:nucleus"/>
    <property type="evidence" value="ECO:0007669"/>
    <property type="project" value="TreeGrafter"/>
</dbReference>
<dbReference type="InterPro" id="IPR000719">
    <property type="entry name" value="Prot_kinase_dom"/>
</dbReference>
<sequence>MSVSHQYARGDRIMGKYIVRKTFAPGTPNMSLEATAVDDRRQTIVYIMKFIRRQIAEIDTEHREEVKWMKGNTGIMRISRYISCQVVGSEIAYIFEVGKLSLADVQALNTRIRFTRQDIKTIIAQLIRAVSFLHLQGFPHGHISPNCIYLDDIRTFSKRVYNCAEDVYEQYDELMDVGIQVVFTGDTVHRGSPSGPEGGGYQAPELLLDSCSVREENDNFAIGVIAAELYLRRRLFKSVDAELDESISLHLKMMEAVFGPFPQEMIMVIEALSDGIYFNEEDEKNQSAELRATAVVYAASGCSKVVQVLRKVTKENIIEAPEDLELGNYFPEGAFSVRVAGVGSLRSRVAPAFRFYMSNHTVLLPVNESIKLELGLPWLGSLVVAKYQDKGFNDSPFLNIKSVELPYIDVLVQQWISTQISEGLYSLQLHA</sequence>
<dbReference type="InterPro" id="IPR051175">
    <property type="entry name" value="CLK_kinases"/>
</dbReference>
<dbReference type="PANTHER" id="PTHR45646">
    <property type="entry name" value="SERINE/THREONINE-PROTEIN KINASE DOA-RELATED"/>
    <property type="match status" value="1"/>
</dbReference>
<name>A0A8H6HDQ1_9AGAR</name>
<dbReference type="SMART" id="SM00220">
    <property type="entry name" value="S_TKc"/>
    <property type="match status" value="1"/>
</dbReference>
<dbReference type="Gene3D" id="3.30.200.20">
    <property type="entry name" value="Phosphorylase Kinase, domain 1"/>
    <property type="match status" value="1"/>
</dbReference>
<evidence type="ECO:0000259" key="6">
    <source>
        <dbReference type="PROSITE" id="PS50011"/>
    </source>
</evidence>
<feature type="domain" description="Protein kinase" evidence="6">
    <location>
        <begin position="17"/>
        <end position="296"/>
    </location>
</feature>
<dbReference type="Proteomes" id="UP000521943">
    <property type="component" value="Unassembled WGS sequence"/>
</dbReference>
<protein>
    <submittedName>
        <fullName evidence="7">Kinase-like domain-containing protein</fullName>
    </submittedName>
</protein>
<dbReference type="EMBL" id="JACGCI010000111">
    <property type="protein sequence ID" value="KAF6744989.1"/>
    <property type="molecule type" value="Genomic_DNA"/>
</dbReference>
<organism evidence="7 8">
    <name type="scientific">Ephemerocybe angulata</name>
    <dbReference type="NCBI Taxonomy" id="980116"/>
    <lineage>
        <taxon>Eukaryota</taxon>
        <taxon>Fungi</taxon>
        <taxon>Dikarya</taxon>
        <taxon>Basidiomycota</taxon>
        <taxon>Agaricomycotina</taxon>
        <taxon>Agaricomycetes</taxon>
        <taxon>Agaricomycetidae</taxon>
        <taxon>Agaricales</taxon>
        <taxon>Agaricineae</taxon>
        <taxon>Psathyrellaceae</taxon>
        <taxon>Ephemerocybe</taxon>
    </lineage>
</organism>
<dbReference type="SUPFAM" id="SSF56112">
    <property type="entry name" value="Protein kinase-like (PK-like)"/>
    <property type="match status" value="1"/>
</dbReference>
<keyword evidence="5" id="KW-0067">ATP-binding</keyword>
<dbReference type="OrthoDB" id="3052191at2759"/>